<dbReference type="SUPFAM" id="SSF52266">
    <property type="entry name" value="SGNH hydrolase"/>
    <property type="match status" value="1"/>
</dbReference>
<evidence type="ECO:0000259" key="1">
    <source>
        <dbReference type="Pfam" id="PF13472"/>
    </source>
</evidence>
<dbReference type="RefSeq" id="WP_395812928.1">
    <property type="nucleotide sequence ID" value="NZ_CP043494.1"/>
</dbReference>
<name>A0ABY9WGA4_9BACT</name>
<reference evidence="3 4" key="1">
    <citation type="submission" date="2019-08" db="EMBL/GenBank/DDBJ databases">
        <title>Archangium and Cystobacter genomes.</title>
        <authorList>
            <person name="Chen I.-C.K."/>
            <person name="Wielgoss S."/>
        </authorList>
    </citation>
    <scope>NUCLEOTIDE SEQUENCE [LARGE SCALE GENOMIC DNA]</scope>
    <source>
        <strain evidence="3 4">Cbm 6</strain>
    </source>
</reference>
<dbReference type="Pfam" id="PF17996">
    <property type="entry name" value="CE2_N"/>
    <property type="match status" value="1"/>
</dbReference>
<organism evidence="3 4">
    <name type="scientific">Archangium minus</name>
    <dbReference type="NCBI Taxonomy" id="83450"/>
    <lineage>
        <taxon>Bacteria</taxon>
        <taxon>Pseudomonadati</taxon>
        <taxon>Myxococcota</taxon>
        <taxon>Myxococcia</taxon>
        <taxon>Myxococcales</taxon>
        <taxon>Cystobacterineae</taxon>
        <taxon>Archangiaceae</taxon>
        <taxon>Archangium</taxon>
    </lineage>
</organism>
<dbReference type="InterPro" id="IPR040794">
    <property type="entry name" value="CE2_N"/>
</dbReference>
<evidence type="ECO:0000259" key="2">
    <source>
        <dbReference type="Pfam" id="PF17996"/>
    </source>
</evidence>
<protein>
    <submittedName>
        <fullName evidence="3">SGNH/GDSL hydrolase family protein</fullName>
    </submittedName>
</protein>
<dbReference type="Pfam" id="PF13472">
    <property type="entry name" value="Lipase_GDSL_2"/>
    <property type="match status" value="1"/>
</dbReference>
<dbReference type="InterPro" id="IPR052762">
    <property type="entry name" value="PCW_deacetylase/CE"/>
</dbReference>
<dbReference type="Proteomes" id="UP001611383">
    <property type="component" value="Chromosome"/>
</dbReference>
<dbReference type="Gene3D" id="3.40.50.1110">
    <property type="entry name" value="SGNH hydrolase"/>
    <property type="match status" value="1"/>
</dbReference>
<sequence length="380" mass="41810">MSRPRTPWLLPILAMAGCAPFESWFDYNSNDAKLQHIGRIDWSTPDGPTYAHSGVTHRFRCNCTAVDVAFKDLGGGGESNTNWVNIIVDGETKAKVELKKDAELLTGVRDLKKGEHTIEIVKRTGPHAGRIQFLGVSLQGILVDPPNWRPKKIEVIGDSITCGYGNEARIPAGPDYSGPNTGYHSKNEDVSQAYGTLLGRRFDAEVITTCVLGAGVYRNIDGSPDGKAFPDIYERIYPDSEEPRFDTKLFPPDLIVINLGNNDFNVLNESGTPSAPPKEAFKKAYTNFVLKLRKQYPAAKIVCAVGPMANDTYPAGGEHWTKMQEYVSEMVKELGDTNVLYFPHTPLAVDPYGEDWHPTAENHAAMANALSDFIDQHGGI</sequence>
<dbReference type="PANTHER" id="PTHR37834:SF2">
    <property type="entry name" value="ESTERASE, SGNH HYDROLASE-TYPE"/>
    <property type="match status" value="1"/>
</dbReference>
<dbReference type="InterPro" id="IPR037461">
    <property type="entry name" value="CtCE2-like_dom"/>
</dbReference>
<dbReference type="InterPro" id="IPR036514">
    <property type="entry name" value="SGNH_hydro_sf"/>
</dbReference>
<evidence type="ECO:0000313" key="3">
    <source>
        <dbReference type="EMBL" id="WNG42820.1"/>
    </source>
</evidence>
<dbReference type="EMBL" id="CP043494">
    <property type="protein sequence ID" value="WNG42820.1"/>
    <property type="molecule type" value="Genomic_DNA"/>
</dbReference>
<dbReference type="CDD" id="cd01831">
    <property type="entry name" value="Endoglucanase_E_like"/>
    <property type="match status" value="1"/>
</dbReference>
<feature type="domain" description="Carbohydrate esterase 2 N-terminal" evidence="2">
    <location>
        <begin position="37"/>
        <end position="146"/>
    </location>
</feature>
<dbReference type="InterPro" id="IPR013830">
    <property type="entry name" value="SGNH_hydro"/>
</dbReference>
<proteinExistence type="predicted"/>
<dbReference type="PANTHER" id="PTHR37834">
    <property type="entry name" value="GDSL-LIKE LIPASE/ACYLHYDROLASE DOMAIN PROTEIN (AFU_ORTHOLOGUE AFUA_2G00620)"/>
    <property type="match status" value="1"/>
</dbReference>
<dbReference type="PROSITE" id="PS51257">
    <property type="entry name" value="PROKAR_LIPOPROTEIN"/>
    <property type="match status" value="1"/>
</dbReference>
<evidence type="ECO:0000313" key="4">
    <source>
        <dbReference type="Proteomes" id="UP001611383"/>
    </source>
</evidence>
<gene>
    <name evidence="3" type="ORF">F0U60_00920</name>
</gene>
<dbReference type="GO" id="GO:0016787">
    <property type="term" value="F:hydrolase activity"/>
    <property type="evidence" value="ECO:0007669"/>
    <property type="project" value="UniProtKB-KW"/>
</dbReference>
<accession>A0ABY9WGA4</accession>
<feature type="domain" description="SGNH hydrolase-type esterase" evidence="1">
    <location>
        <begin position="155"/>
        <end position="364"/>
    </location>
</feature>
<keyword evidence="4" id="KW-1185">Reference proteome</keyword>
<keyword evidence="3" id="KW-0378">Hydrolase</keyword>
<dbReference type="Gene3D" id="2.60.120.260">
    <property type="entry name" value="Galactose-binding domain-like"/>
    <property type="match status" value="1"/>
</dbReference>